<comment type="caution">
    <text evidence="1">The sequence shown here is derived from an EMBL/GenBank/DDBJ whole genome shotgun (WGS) entry which is preliminary data.</text>
</comment>
<keyword evidence="2" id="KW-1185">Reference proteome</keyword>
<protein>
    <submittedName>
        <fullName evidence="1">Uncharacterized protein</fullName>
    </submittedName>
</protein>
<evidence type="ECO:0000313" key="2">
    <source>
        <dbReference type="Proteomes" id="UP000708208"/>
    </source>
</evidence>
<reference evidence="1" key="1">
    <citation type="submission" date="2021-06" db="EMBL/GenBank/DDBJ databases">
        <authorList>
            <person name="Hodson N. C."/>
            <person name="Mongue J. A."/>
            <person name="Jaron S. K."/>
        </authorList>
    </citation>
    <scope>NUCLEOTIDE SEQUENCE</scope>
</reference>
<gene>
    <name evidence="1" type="ORF">AFUS01_LOCUS344</name>
</gene>
<dbReference type="AlphaFoldDB" id="A0A8J2J4R9"/>
<proteinExistence type="predicted"/>
<organism evidence="1 2">
    <name type="scientific">Allacma fusca</name>
    <dbReference type="NCBI Taxonomy" id="39272"/>
    <lineage>
        <taxon>Eukaryota</taxon>
        <taxon>Metazoa</taxon>
        <taxon>Ecdysozoa</taxon>
        <taxon>Arthropoda</taxon>
        <taxon>Hexapoda</taxon>
        <taxon>Collembola</taxon>
        <taxon>Symphypleona</taxon>
        <taxon>Sminthuridae</taxon>
        <taxon>Allacma</taxon>
    </lineage>
</organism>
<evidence type="ECO:0000313" key="1">
    <source>
        <dbReference type="EMBL" id="CAG7638862.1"/>
    </source>
</evidence>
<dbReference type="Proteomes" id="UP000708208">
    <property type="component" value="Unassembled WGS sequence"/>
</dbReference>
<feature type="non-terminal residue" evidence="1">
    <location>
        <position position="53"/>
    </location>
</feature>
<dbReference type="EMBL" id="CAJVCH010001441">
    <property type="protein sequence ID" value="CAG7638862.1"/>
    <property type="molecule type" value="Genomic_DNA"/>
</dbReference>
<sequence length="53" mass="6331">MDINTMAKQMKLWFSLEERYMKNVEIQFLSIFLNDLKTKKFALGSFFVIHNGL</sequence>
<accession>A0A8J2J4R9</accession>
<name>A0A8J2J4R9_9HEXA</name>